<dbReference type="PANTHER" id="PTHR46825:SF9">
    <property type="entry name" value="BETA-LACTAMASE-RELATED DOMAIN-CONTAINING PROTEIN"/>
    <property type="match status" value="1"/>
</dbReference>
<feature type="domain" description="Beta-lactamase-related" evidence="1">
    <location>
        <begin position="3"/>
        <end position="298"/>
    </location>
</feature>
<evidence type="ECO:0000313" key="2">
    <source>
        <dbReference type="EMBL" id="MDD7913275.1"/>
    </source>
</evidence>
<dbReference type="InterPro" id="IPR001466">
    <property type="entry name" value="Beta-lactam-related"/>
</dbReference>
<gene>
    <name evidence="2" type="ORF">N5A56_002000</name>
</gene>
<dbReference type="InterPro" id="IPR050491">
    <property type="entry name" value="AmpC-like"/>
</dbReference>
<keyword evidence="2" id="KW-0378">Hydrolase</keyword>
<dbReference type="Proteomes" id="UP001151478">
    <property type="component" value="Unassembled WGS sequence"/>
</dbReference>
<dbReference type="SUPFAM" id="SSF56601">
    <property type="entry name" value="beta-lactamase/transpeptidase-like"/>
    <property type="match status" value="1"/>
</dbReference>
<keyword evidence="3" id="KW-1185">Reference proteome</keyword>
<reference evidence="2" key="1">
    <citation type="submission" date="2023-02" db="EMBL/GenBank/DDBJ databases">
        <title>Polaribacter ponticola sp. nov., isolated from seawater.</title>
        <authorList>
            <person name="Baek J.H."/>
            <person name="Kim J.M."/>
            <person name="Choi D.G."/>
            <person name="Jeon C.O."/>
        </authorList>
    </citation>
    <scope>NUCLEOTIDE SEQUENCE</scope>
    <source>
        <strain evidence="2">MSW5</strain>
    </source>
</reference>
<protein>
    <submittedName>
        <fullName evidence="2">Serine hydrolase</fullName>
    </submittedName>
</protein>
<dbReference type="PANTHER" id="PTHR46825">
    <property type="entry name" value="D-ALANYL-D-ALANINE-CARBOXYPEPTIDASE/ENDOPEPTIDASE AMPH"/>
    <property type="match status" value="1"/>
</dbReference>
<dbReference type="EMBL" id="JAOSLC020000002">
    <property type="protein sequence ID" value="MDD7913275.1"/>
    <property type="molecule type" value="Genomic_DNA"/>
</dbReference>
<evidence type="ECO:0000313" key="3">
    <source>
        <dbReference type="Proteomes" id="UP001151478"/>
    </source>
</evidence>
<evidence type="ECO:0000259" key="1">
    <source>
        <dbReference type="Pfam" id="PF00144"/>
    </source>
</evidence>
<comment type="caution">
    <text evidence="2">The sequence shown here is derived from an EMBL/GenBank/DDBJ whole genome shotgun (WGS) entry which is preliminary data.</text>
</comment>
<sequence length="478" mass="54114">MSKNDKIIYKKSFGFADASTLRKNTKNTIFSVASVTKPLTAVGIMKLIEDDKLSLNTPISTFFPNFIPDYSPKITIRHLLNHSSGMQANIGRIDNEGNGLMPGENLVTLNNLFEKFKDSKLKHEPGKGFEYNNFGYTLLAYIIEDISKMSYAAYMEQAVFKPASMKNTSVNNYKVVRKKAFPHIGLGMHSFTKIRSKIHSSWLKGAGNINSTSLDLQRFMRALENGILLKPSSVEKLFNYTQSRGVNDSEYGLGWRIQNKDGEKWINHTGLLPGVTSIIGMLPEKNIKIVILTNATTTDLITESNFQGKNQFIDGEIIDKLITIIQGNKVELLPKSIKTKKIVDYSNKFKLDNKHSLVLKKQGDLYTLEATGKEPWSVFTYKFSKDANENNKTSETALFFANAMSSQNFDGLTTYGDKKMKEFLGSKEGINQLKGMWAYFLKMLEILNLSTFIKLMKYQVIKRHILGFILKKKTLVLF</sequence>
<proteinExistence type="predicted"/>
<accession>A0ABT5S6N0</accession>
<dbReference type="Pfam" id="PF00144">
    <property type="entry name" value="Beta-lactamase"/>
    <property type="match status" value="1"/>
</dbReference>
<dbReference type="Gene3D" id="3.40.710.10">
    <property type="entry name" value="DD-peptidase/beta-lactamase superfamily"/>
    <property type="match status" value="1"/>
</dbReference>
<organism evidence="2 3">
    <name type="scientific">Polaribacter ponticola</name>
    <dbReference type="NCBI Taxonomy" id="2978475"/>
    <lineage>
        <taxon>Bacteria</taxon>
        <taxon>Pseudomonadati</taxon>
        <taxon>Bacteroidota</taxon>
        <taxon>Flavobacteriia</taxon>
        <taxon>Flavobacteriales</taxon>
        <taxon>Flavobacteriaceae</taxon>
    </lineage>
</organism>
<dbReference type="RefSeq" id="WP_274270222.1">
    <property type="nucleotide sequence ID" value="NZ_JAOSLC020000002.1"/>
</dbReference>
<dbReference type="GO" id="GO:0016787">
    <property type="term" value="F:hydrolase activity"/>
    <property type="evidence" value="ECO:0007669"/>
    <property type="project" value="UniProtKB-KW"/>
</dbReference>
<name>A0ABT5S6N0_9FLAO</name>
<dbReference type="InterPro" id="IPR012338">
    <property type="entry name" value="Beta-lactam/transpept-like"/>
</dbReference>